<proteinExistence type="predicted"/>
<evidence type="ECO:0000313" key="1">
    <source>
        <dbReference type="EMBL" id="MXU82822.1"/>
    </source>
</evidence>
<accession>A0A6B0TSF1</accession>
<dbReference type="PROSITE" id="PS51257">
    <property type="entry name" value="PROKAR_LIPOPROTEIN"/>
    <property type="match status" value="1"/>
</dbReference>
<dbReference type="EMBL" id="GIFC01000739">
    <property type="protein sequence ID" value="MXU82822.1"/>
    <property type="molecule type" value="Transcribed_RNA"/>
</dbReference>
<sequence length="71" mass="7830">MLLFRRSSTAICLSFCSCVVSTSSILLSDAKRISSMLQLNTASGRWLNLLNEMLSSLMLERTLISIGRSDS</sequence>
<protein>
    <submittedName>
        <fullName evidence="1">Putative secreted protein</fullName>
    </submittedName>
</protein>
<dbReference type="AlphaFoldDB" id="A0A6B0TSF1"/>
<reference evidence="1" key="1">
    <citation type="submission" date="2019-12" db="EMBL/GenBank/DDBJ databases">
        <title>An insight into the sialome of adult female Ixodes ricinus ticks feeding for 6 days.</title>
        <authorList>
            <person name="Perner J."/>
            <person name="Ribeiro J.M.C."/>
        </authorList>
    </citation>
    <scope>NUCLEOTIDE SEQUENCE</scope>
    <source>
        <strain evidence="1">Semi-engorged</strain>
        <tissue evidence="1">Salivary glands</tissue>
    </source>
</reference>
<organism evidence="1">
    <name type="scientific">Ixodes ricinus</name>
    <name type="common">Common tick</name>
    <name type="synonym">Acarus ricinus</name>
    <dbReference type="NCBI Taxonomy" id="34613"/>
    <lineage>
        <taxon>Eukaryota</taxon>
        <taxon>Metazoa</taxon>
        <taxon>Ecdysozoa</taxon>
        <taxon>Arthropoda</taxon>
        <taxon>Chelicerata</taxon>
        <taxon>Arachnida</taxon>
        <taxon>Acari</taxon>
        <taxon>Parasitiformes</taxon>
        <taxon>Ixodida</taxon>
        <taxon>Ixodoidea</taxon>
        <taxon>Ixodidae</taxon>
        <taxon>Ixodinae</taxon>
        <taxon>Ixodes</taxon>
    </lineage>
</organism>
<name>A0A6B0TSF1_IXORI</name>